<dbReference type="Proteomes" id="UP000091857">
    <property type="component" value="Chromosome 3"/>
</dbReference>
<evidence type="ECO:0000313" key="2">
    <source>
        <dbReference type="Proteomes" id="UP000091857"/>
    </source>
</evidence>
<evidence type="ECO:0000313" key="1">
    <source>
        <dbReference type="EMBL" id="KAG8657619.1"/>
    </source>
</evidence>
<reference evidence="2" key="1">
    <citation type="journal article" date="2016" name="Nat. Biotechnol.">
        <title>Sequencing wild and cultivated cassava and related species reveals extensive interspecific hybridization and genetic diversity.</title>
        <authorList>
            <person name="Bredeson J.V."/>
            <person name="Lyons J.B."/>
            <person name="Prochnik S.E."/>
            <person name="Wu G.A."/>
            <person name="Ha C.M."/>
            <person name="Edsinger-Gonzales E."/>
            <person name="Grimwood J."/>
            <person name="Schmutz J."/>
            <person name="Rabbi I.Y."/>
            <person name="Egesi C."/>
            <person name="Nauluvula P."/>
            <person name="Lebot V."/>
            <person name="Ndunguru J."/>
            <person name="Mkamilo G."/>
            <person name="Bart R.S."/>
            <person name="Setter T.L."/>
            <person name="Gleadow R.M."/>
            <person name="Kulakow P."/>
            <person name="Ferguson M.E."/>
            <person name="Rounsley S."/>
            <person name="Rokhsar D.S."/>
        </authorList>
    </citation>
    <scope>NUCLEOTIDE SEQUENCE [LARGE SCALE GENOMIC DNA]</scope>
    <source>
        <strain evidence="2">cv. AM560-2</strain>
    </source>
</reference>
<gene>
    <name evidence="1" type="ORF">MANES_03G082762v8</name>
</gene>
<accession>A0ACB7HXS3</accession>
<keyword evidence="2" id="KW-1185">Reference proteome</keyword>
<organism evidence="1 2">
    <name type="scientific">Manihot esculenta</name>
    <name type="common">Cassava</name>
    <name type="synonym">Jatropha manihot</name>
    <dbReference type="NCBI Taxonomy" id="3983"/>
    <lineage>
        <taxon>Eukaryota</taxon>
        <taxon>Viridiplantae</taxon>
        <taxon>Streptophyta</taxon>
        <taxon>Embryophyta</taxon>
        <taxon>Tracheophyta</taxon>
        <taxon>Spermatophyta</taxon>
        <taxon>Magnoliopsida</taxon>
        <taxon>eudicotyledons</taxon>
        <taxon>Gunneridae</taxon>
        <taxon>Pentapetalae</taxon>
        <taxon>rosids</taxon>
        <taxon>fabids</taxon>
        <taxon>Malpighiales</taxon>
        <taxon>Euphorbiaceae</taxon>
        <taxon>Crotonoideae</taxon>
        <taxon>Manihoteae</taxon>
        <taxon>Manihot</taxon>
    </lineage>
</organism>
<sequence length="68" mass="7720">MQHQRFQKLSSSLLLSLSTPNTRSSPLEPKSNSCFYCVTGVILTCLSCFLLLPNQKFTTRPKKVEGQW</sequence>
<dbReference type="EMBL" id="CM004389">
    <property type="protein sequence ID" value="KAG8657619.1"/>
    <property type="molecule type" value="Genomic_DNA"/>
</dbReference>
<comment type="caution">
    <text evidence="1">The sequence shown here is derived from an EMBL/GenBank/DDBJ whole genome shotgun (WGS) entry which is preliminary data.</text>
</comment>
<protein>
    <submittedName>
        <fullName evidence="1">Uncharacterized protein</fullName>
    </submittedName>
</protein>
<name>A0ACB7HXS3_MANES</name>
<proteinExistence type="predicted"/>